<sequence>MAWDQAGLEHPREEETAPTRSFFPAAFCFNLYRQPFLWLTKARGLFADCSRLGISSRIIPNNLYPLGNSLDVTRHDAWREKESALDARREEESGRDARREEESERDARREAAHPEPDCRESFFSMCVLLSRFCLLVLWLLLSPDCFQLFSVCRCKKLT</sequence>
<reference evidence="2" key="1">
    <citation type="submission" date="2017-07" db="EMBL/GenBank/DDBJ databases">
        <title>Taro Niue Genome Assembly and Annotation.</title>
        <authorList>
            <person name="Atibalentja N."/>
            <person name="Keating K."/>
            <person name="Fields C.J."/>
        </authorList>
    </citation>
    <scope>NUCLEOTIDE SEQUENCE</scope>
    <source>
        <strain evidence="2">Niue_2</strain>
        <tissue evidence="2">Leaf</tissue>
    </source>
</reference>
<evidence type="ECO:0000256" key="1">
    <source>
        <dbReference type="SAM" id="MobiDB-lite"/>
    </source>
</evidence>
<gene>
    <name evidence="2" type="ORF">Taro_002085</name>
</gene>
<feature type="region of interest" description="Disordered" evidence="1">
    <location>
        <begin position="83"/>
        <end position="112"/>
    </location>
</feature>
<evidence type="ECO:0000313" key="3">
    <source>
        <dbReference type="Proteomes" id="UP000652761"/>
    </source>
</evidence>
<keyword evidence="3" id="KW-1185">Reference proteome</keyword>
<dbReference type="AlphaFoldDB" id="A0A843TFE5"/>
<organism evidence="2 3">
    <name type="scientific">Colocasia esculenta</name>
    <name type="common">Wild taro</name>
    <name type="synonym">Arum esculentum</name>
    <dbReference type="NCBI Taxonomy" id="4460"/>
    <lineage>
        <taxon>Eukaryota</taxon>
        <taxon>Viridiplantae</taxon>
        <taxon>Streptophyta</taxon>
        <taxon>Embryophyta</taxon>
        <taxon>Tracheophyta</taxon>
        <taxon>Spermatophyta</taxon>
        <taxon>Magnoliopsida</taxon>
        <taxon>Liliopsida</taxon>
        <taxon>Araceae</taxon>
        <taxon>Aroideae</taxon>
        <taxon>Colocasieae</taxon>
        <taxon>Colocasia</taxon>
    </lineage>
</organism>
<accession>A0A843TFE5</accession>
<dbReference type="EMBL" id="NMUH01000047">
    <property type="protein sequence ID" value="MQL69765.1"/>
    <property type="molecule type" value="Genomic_DNA"/>
</dbReference>
<comment type="caution">
    <text evidence="2">The sequence shown here is derived from an EMBL/GenBank/DDBJ whole genome shotgun (WGS) entry which is preliminary data.</text>
</comment>
<dbReference type="Proteomes" id="UP000652761">
    <property type="component" value="Unassembled WGS sequence"/>
</dbReference>
<protein>
    <submittedName>
        <fullName evidence="2">Uncharacterized protein</fullName>
    </submittedName>
</protein>
<proteinExistence type="predicted"/>
<evidence type="ECO:0000313" key="2">
    <source>
        <dbReference type="EMBL" id="MQL69765.1"/>
    </source>
</evidence>
<name>A0A843TFE5_COLES</name>